<evidence type="ECO:0000313" key="4">
    <source>
        <dbReference type="Proteomes" id="UP001595969"/>
    </source>
</evidence>
<sequence>MEFLEEKNRFIAMNDAQEVMGEITYSPAGEHLWIIDHTQVNDQFRGQKVGNQLVEHLASEARNRKKKILPLCPFAKKITENDFENYQDILH</sequence>
<feature type="domain" description="N-acetyltransferase" evidence="2">
    <location>
        <begin position="2"/>
        <end position="91"/>
    </location>
</feature>
<accession>A0ABV9MWA4</accession>
<comment type="caution">
    <text evidence="3">The sequence shown here is derived from an EMBL/GenBank/DDBJ whole genome shotgun (WGS) entry which is preliminary data.</text>
</comment>
<proteinExistence type="predicted"/>
<dbReference type="PROSITE" id="PS51186">
    <property type="entry name" value="GNAT"/>
    <property type="match status" value="1"/>
</dbReference>
<dbReference type="SUPFAM" id="SSF55729">
    <property type="entry name" value="Acyl-CoA N-acyltransferases (Nat)"/>
    <property type="match status" value="1"/>
</dbReference>
<keyword evidence="3" id="KW-0808">Transferase</keyword>
<dbReference type="InterPro" id="IPR000182">
    <property type="entry name" value="GNAT_dom"/>
</dbReference>
<feature type="domain" description="N-acetyltransferase" evidence="1">
    <location>
        <begin position="1"/>
        <end position="91"/>
    </location>
</feature>
<dbReference type="GO" id="GO:0016746">
    <property type="term" value="F:acyltransferase activity"/>
    <property type="evidence" value="ECO:0007669"/>
    <property type="project" value="UniProtKB-KW"/>
</dbReference>
<dbReference type="InterPro" id="IPR031165">
    <property type="entry name" value="GNAT_YJDJ"/>
</dbReference>
<dbReference type="RefSeq" id="WP_204653918.1">
    <property type="nucleotide sequence ID" value="NZ_JAFBFD010000015.1"/>
</dbReference>
<evidence type="ECO:0000259" key="1">
    <source>
        <dbReference type="PROSITE" id="PS51186"/>
    </source>
</evidence>
<dbReference type="Proteomes" id="UP001595969">
    <property type="component" value="Unassembled WGS sequence"/>
</dbReference>
<reference evidence="4" key="1">
    <citation type="journal article" date="2019" name="Int. J. Syst. Evol. Microbiol.">
        <title>The Global Catalogue of Microorganisms (GCM) 10K type strain sequencing project: providing services to taxonomists for standard genome sequencing and annotation.</title>
        <authorList>
            <consortium name="The Broad Institute Genomics Platform"/>
            <consortium name="The Broad Institute Genome Sequencing Center for Infectious Disease"/>
            <person name="Wu L."/>
            <person name="Ma J."/>
        </authorList>
    </citation>
    <scope>NUCLEOTIDE SEQUENCE [LARGE SCALE GENOMIC DNA]</scope>
    <source>
        <strain evidence="4">CGMCC 1.19032</strain>
    </source>
</reference>
<dbReference type="InterPro" id="IPR016181">
    <property type="entry name" value="Acyl_CoA_acyltransferase"/>
</dbReference>
<evidence type="ECO:0000259" key="2">
    <source>
        <dbReference type="PROSITE" id="PS51729"/>
    </source>
</evidence>
<dbReference type="CDD" id="cd04301">
    <property type="entry name" value="NAT_SF"/>
    <property type="match status" value="1"/>
</dbReference>
<name>A0ABV9MWA4_9ENTE</name>
<keyword evidence="3" id="KW-0012">Acyltransferase</keyword>
<protein>
    <submittedName>
        <fullName evidence="3">GNAT family N-acetyltransferase</fullName>
        <ecNumber evidence="3">2.3.1.-</ecNumber>
    </submittedName>
</protein>
<dbReference type="PROSITE" id="PS51729">
    <property type="entry name" value="GNAT_YJDJ"/>
    <property type="match status" value="1"/>
</dbReference>
<evidence type="ECO:0000313" key="3">
    <source>
        <dbReference type="EMBL" id="MFC4719610.1"/>
    </source>
</evidence>
<keyword evidence="4" id="KW-1185">Reference proteome</keyword>
<dbReference type="EC" id="2.3.1.-" evidence="3"/>
<dbReference type="EMBL" id="JBHSGS010000043">
    <property type="protein sequence ID" value="MFC4719610.1"/>
    <property type="molecule type" value="Genomic_DNA"/>
</dbReference>
<dbReference type="Pfam" id="PF14542">
    <property type="entry name" value="Acetyltransf_CG"/>
    <property type="match status" value="1"/>
</dbReference>
<gene>
    <name evidence="3" type="ORF">ACFO5I_07660</name>
</gene>
<dbReference type="Gene3D" id="3.40.630.30">
    <property type="match status" value="1"/>
</dbReference>
<organism evidence="3 4">
    <name type="scientific">Enterococcus lemanii</name>
    <dbReference type="NCBI Taxonomy" id="1159752"/>
    <lineage>
        <taxon>Bacteria</taxon>
        <taxon>Bacillati</taxon>
        <taxon>Bacillota</taxon>
        <taxon>Bacilli</taxon>
        <taxon>Lactobacillales</taxon>
        <taxon>Enterococcaceae</taxon>
        <taxon>Enterococcus</taxon>
    </lineage>
</organism>